<feature type="domain" description="Cadherin-like" evidence="3">
    <location>
        <begin position="953"/>
        <end position="1050"/>
    </location>
</feature>
<keyword evidence="5" id="KW-1185">Reference proteome</keyword>
<dbReference type="RefSeq" id="WP_283206345.1">
    <property type="nucleotide sequence ID" value="NZ_BPQR01000013.1"/>
</dbReference>
<feature type="region of interest" description="Disordered" evidence="1">
    <location>
        <begin position="325"/>
        <end position="403"/>
    </location>
</feature>
<dbReference type="InterPro" id="IPR006860">
    <property type="entry name" value="FecR"/>
</dbReference>
<dbReference type="Gene3D" id="2.150.10.10">
    <property type="entry name" value="Serralysin-like metalloprotease, C-terminal"/>
    <property type="match status" value="1"/>
</dbReference>
<dbReference type="Pfam" id="PF17892">
    <property type="entry name" value="Cadherin_5"/>
    <property type="match status" value="5"/>
</dbReference>
<accession>A0ABQ4SUK8</accession>
<dbReference type="PANTHER" id="PTHR38731">
    <property type="entry name" value="LIPL45-RELATED LIPOPROTEIN-RELATED"/>
    <property type="match status" value="1"/>
</dbReference>
<evidence type="ECO:0000313" key="4">
    <source>
        <dbReference type="EMBL" id="GJE05553.1"/>
    </source>
</evidence>
<dbReference type="SUPFAM" id="SSF51120">
    <property type="entry name" value="beta-Roll"/>
    <property type="match status" value="1"/>
</dbReference>
<dbReference type="InterPro" id="IPR011049">
    <property type="entry name" value="Serralysin-like_metalloprot_C"/>
</dbReference>
<evidence type="ECO:0000313" key="5">
    <source>
        <dbReference type="Proteomes" id="UP001055102"/>
    </source>
</evidence>
<feature type="domain" description="FecR protein" evidence="2">
    <location>
        <begin position="151"/>
        <end position="249"/>
    </location>
</feature>
<evidence type="ECO:0000259" key="3">
    <source>
        <dbReference type="Pfam" id="PF17892"/>
    </source>
</evidence>
<name>A0ABQ4SUK8_9HYPH</name>
<reference evidence="4" key="2">
    <citation type="submission" date="2021-08" db="EMBL/GenBank/DDBJ databases">
        <authorList>
            <person name="Tani A."/>
            <person name="Ola A."/>
            <person name="Ogura Y."/>
            <person name="Katsura K."/>
            <person name="Hayashi T."/>
        </authorList>
    </citation>
    <scope>NUCLEOTIDE SEQUENCE</scope>
    <source>
        <strain evidence="4">LMG 23639</strain>
    </source>
</reference>
<dbReference type="Pfam" id="PF00353">
    <property type="entry name" value="HemolysinCabind"/>
    <property type="match status" value="1"/>
</dbReference>
<gene>
    <name evidence="4" type="ORF">AOPFMNJM_0855</name>
</gene>
<evidence type="ECO:0000259" key="2">
    <source>
        <dbReference type="Pfam" id="PF04773"/>
    </source>
</evidence>
<dbReference type="NCBIfam" id="TIGR01965">
    <property type="entry name" value="VCBS_repeat"/>
    <property type="match status" value="1"/>
</dbReference>
<organism evidence="4 5">
    <name type="scientific">Methylobacterium jeotgali</name>
    <dbReference type="NCBI Taxonomy" id="381630"/>
    <lineage>
        <taxon>Bacteria</taxon>
        <taxon>Pseudomonadati</taxon>
        <taxon>Pseudomonadota</taxon>
        <taxon>Alphaproteobacteria</taxon>
        <taxon>Hyphomicrobiales</taxon>
        <taxon>Methylobacteriaceae</taxon>
        <taxon>Methylobacterium</taxon>
    </lineage>
</organism>
<evidence type="ECO:0008006" key="6">
    <source>
        <dbReference type="Google" id="ProtNLM"/>
    </source>
</evidence>
<dbReference type="PROSITE" id="PS00330">
    <property type="entry name" value="HEMOLYSIN_CALCIUM"/>
    <property type="match status" value="1"/>
</dbReference>
<dbReference type="Proteomes" id="UP001055102">
    <property type="component" value="Unassembled WGS sequence"/>
</dbReference>
<feature type="domain" description="Cadherin-like" evidence="3">
    <location>
        <begin position="519"/>
        <end position="616"/>
    </location>
</feature>
<feature type="domain" description="Cadherin-like" evidence="3">
    <location>
        <begin position="621"/>
        <end position="717"/>
    </location>
</feature>
<comment type="caution">
    <text evidence="4">The sequence shown here is derived from an EMBL/GenBank/DDBJ whole genome shotgun (WGS) entry which is preliminary data.</text>
</comment>
<dbReference type="Pfam" id="PF04773">
    <property type="entry name" value="FecR"/>
    <property type="match status" value="1"/>
</dbReference>
<dbReference type="EMBL" id="BPQR01000013">
    <property type="protein sequence ID" value="GJE05553.1"/>
    <property type="molecule type" value="Genomic_DNA"/>
</dbReference>
<dbReference type="InterPro" id="IPR001343">
    <property type="entry name" value="Hemolysn_Ca-bd"/>
</dbReference>
<sequence>MNTFGEIAAGILGAGIGPAFPRALTAEPGAAIRIDDADLIFKGDYARAGRDLVISHDGKQLVVHDYFAPENLVHGRPASLRGPNGAGLEGDIVAGLAKAGTPDVFAQAGPAPTSDASAAIGRVQTLTGSATAMRNGVSVTLHVGDLVYKGDVLQTDGGSSLAVSFLDGTLFSLGASARMLLNEMVYSANGAGNASMFSLVQGSITFVAGQVAKSGDMKVGTPVATMGIRGTAVHVTIEADNGTTAFSVMTEPDGHTGRFDVYDRNDPSKLLFTVSDPGVSTVVRPDGPFQVTFEQVAKSPAETAAEIAIVQTLFRTVAEAPRLPVFQGPQTGGGAGSSTAPNLVLPDPAAPPAGPNGGGGAPGTSQQPQSAPGSGPGTAPPRDDDRPTQPVVPPAEEQPRLVLEPRNGTVAQDAALVAATATQGLLGPVLAGTPRPVSIVSAHAGGNLDDPGAPLTGETILLRGLYGVLSLARDGTYVYLADRAASLAAGQHGSDVFAFRAADGTGQASALLTIDVVGVNDAPVRTAPLHLPAVEDGGPVILTAAELLAGVTDVDGDALSVTALHVASGGGTLTDLGGGRYRYTPAGAHGSDQPVVLAYTVSDGHGGTLAETVELALPFHNTVPALAGPVTLANSAEDTARIVTVAELLAGASDADGDALSVAGLHVTSGGGTLTDLGNGTYRYTPAADANGPVVLGYTITDGFGGTVAQIASFAVTPVNDAPVLTLPDRTLGYVEDAAPLAVAADVAVADVDSPMLRGATIRVAAGFHAGEDTLAVTLAAGSGLTAQYDQATGTLTLAGLATLAAYSAALASVTYHNDSQAPSAETRVIAFTVIDDAGLESAAVIRSVTVTPVNDAPTVSGAVTLADSAEDTSRIISAAELLAGARDVDGDTLSVLGLHVASGGGTLADLGNGLYRYTPAADANGPVVLGYTIGDGHGGSVAQTASFTVTPVNDAPTVSGSVTLADSAEDTSRIISAAELLAGARDVDGDTLSVLGLHVTSGGGTLTDLGNGTYRYTPAADANGPVVLGYTIGDGHGGSVAQTASFTVTPVNDAPTVSGSITLADSAEDTSRIISAAELLAGARDVDGDTLSVLGLHVASGGGTLADLGNGLYRYTPAADANGPVVLGYTIGDGHGGSVAQTASFTVTPVNDAPRAQDDNAFVNAGDEVRIAVLANDTDVDGDALTVSVVGAAGHGTLHVNADGTITYRPATGYFGVDSFVYEVADPSGATSRATVDIIVGMADHQTVGDDVFLQGAYMEIGVSKSGSLGSASAAPGNFHPQGSTGISFVVDTDGWNTGAMPTSNDVTLPGTPEDAIVIAHDGRSFANSERTGAIGFSAVTTDTSSGSRLQATTVGTSSDGLHMKQVIDLDPNASYFSTTVTFTNTSGAAMQNVRFMRSFDPDQDALFHGDYSTNNDVLANPTAAGGGGAIVQALGTGSGVSVNLVAFDPGARASSDAFTNHNAYARGVYDAPSDPNGAHADIGIALNIDFGTLAPGETATRTFYTTLNTRSGANDLIIGSDGNDVIDGLGGDDIIIGLGGDDVLTGGSGNDTFVFMPSGPNGTVIPTRAIRTDRPQITDFTPGADHLQFDHTIYATVEAALAGARQTGADVVFDYTVDSVHTVLTLRNVLLADLHARDIHIV</sequence>
<dbReference type="Pfam" id="PF17963">
    <property type="entry name" value="Big_9"/>
    <property type="match status" value="1"/>
</dbReference>
<dbReference type="InterPro" id="IPR010221">
    <property type="entry name" value="VCBS_dom"/>
</dbReference>
<dbReference type="Gene3D" id="2.60.40.2810">
    <property type="match status" value="5"/>
</dbReference>
<dbReference type="NCBIfam" id="NF012211">
    <property type="entry name" value="tand_rpt_95"/>
    <property type="match status" value="6"/>
</dbReference>
<reference evidence="4" key="1">
    <citation type="journal article" date="2021" name="Front. Microbiol.">
        <title>Comprehensive Comparative Genomics and Phenotyping of Methylobacterium Species.</title>
        <authorList>
            <person name="Alessa O."/>
            <person name="Ogura Y."/>
            <person name="Fujitani Y."/>
            <person name="Takami H."/>
            <person name="Hayashi T."/>
            <person name="Sahin N."/>
            <person name="Tani A."/>
        </authorList>
    </citation>
    <scope>NUCLEOTIDE SEQUENCE</scope>
    <source>
        <strain evidence="4">LMG 23639</strain>
    </source>
</reference>
<evidence type="ECO:0000256" key="1">
    <source>
        <dbReference type="SAM" id="MobiDB-lite"/>
    </source>
</evidence>
<feature type="domain" description="Cadherin-like" evidence="3">
    <location>
        <begin position="854"/>
        <end position="951"/>
    </location>
</feature>
<dbReference type="InterPro" id="IPR018511">
    <property type="entry name" value="Hemolysin-typ_Ca-bd_CS"/>
</dbReference>
<dbReference type="InterPro" id="IPR041690">
    <property type="entry name" value="Cadherin_5"/>
</dbReference>
<protein>
    <recommendedName>
        <fullName evidence="6">Tandem-95 repeat protein</fullName>
    </recommendedName>
</protein>
<proteinExistence type="predicted"/>
<feature type="domain" description="Cadherin-like" evidence="3">
    <location>
        <begin position="1052"/>
        <end position="1149"/>
    </location>
</feature>
<feature type="compositionally biased region" description="Low complexity" evidence="1">
    <location>
        <begin position="363"/>
        <end position="373"/>
    </location>
</feature>